<accession>A0A916UDU0</accession>
<protein>
    <recommendedName>
        <fullName evidence="1">Secretion system C-terminal sorting domain-containing protein</fullName>
    </recommendedName>
</protein>
<dbReference type="InterPro" id="IPR026444">
    <property type="entry name" value="Secre_tail"/>
</dbReference>
<proteinExistence type="predicted"/>
<dbReference type="RefSeq" id="WP_188627020.1">
    <property type="nucleotide sequence ID" value="NZ_BMIL01000007.1"/>
</dbReference>
<dbReference type="SUPFAM" id="SSF49899">
    <property type="entry name" value="Concanavalin A-like lectins/glucanases"/>
    <property type="match status" value="1"/>
</dbReference>
<sequence>MSELSRALVLTAFLNFLSLLCGLQVHAQSWLPGYNYRKKITINKALVDGNADLQNFQLLVALEHADLKYVAGACSGNKISGTKGRDFAFTTVAAPQTPLSFQLDEYVPETGRLVSWLRLNSLAAAGSSTAATQIYLYYGSNTIHFPASAAAQQTWYGAQDRIWHMNPHVAGTPLANAASGIPEERLFPATTMNAGNIVPGKIGNALTLNGSSQYLTSAKINSDNFTISCWIKFNVTNREQVILSTDSTNFGGYTLKLDVDGRLVQETRSSTIITSRKASLVISPNRWYHVVSQSIQGRREFIIDGTSYSSGLGNSALRMGGSLIVGANKQQGLHFSGMIDELRIQTINPSVEWLKTAYNNQRDPAAFYVVAAEERNSVITATGMLFRNVVNQDWLEPANWNSHEVPGQFEQVVIEAGALTAYNGPTELSLNKLALRTNAKLSIQKNIEVLCDTEVETGAELGIGTGQRLQLDGHLLNDGLVGAGVAMDGSLVFSGALPAQQVTGLGRIAVAYLVLDKPSTTATLQLQQPVNVYGYVQTIMGKLHSNGYLALKQSGAEKQAYVWPIPNVAEGTVVGEVTVEQYVTGAFPAPATARNWRLLSTPVYHGSGANAYYHLYDLKAAMFVTGPGGANNGFDDSPQNGHTIYTHNQSVVGALAQKYTGVTAMQSTVDVGRGIYVFSRGGRQAPDALTKQLLRAPFQNPESYIILHKGLLFQGDLQLQLQNRNMGEAGDGFNLLGNPYAATISWAALQKENLSPYVWKFNPLNNAYDVSNDPNTSIAAGEGFFVKVLSGHSSGSLRFTEAAKRSGSTPAMLLNGMVSSNSNTKVVAQTRVAAPAQTGKGVSKLTLTLVRTVFAQTFNLVLSPAGQDEVDDLDAMAMGSGYVGLSSIAAAGTMLSVDTRRQPGHRTLEVPLYVKGYQTGTYELHISGIESLEAGTALELVDAYLNTTKVLQGNQVYTFEMNTGVPESFGEHRLALRLKAKADRLPANTPVSLDGADVVAYPNPFVNGFKLSMPAVKRCWMELRLYDLVGKMMLRKDLGLQDGTQLPEVDTSALGSGIYLMELINRDTGQTMKMLKLVKR</sequence>
<dbReference type="GO" id="GO:0004553">
    <property type="term" value="F:hydrolase activity, hydrolyzing O-glycosyl compounds"/>
    <property type="evidence" value="ECO:0007669"/>
    <property type="project" value="UniProtKB-ARBA"/>
</dbReference>
<dbReference type="Pfam" id="PF13385">
    <property type="entry name" value="Laminin_G_3"/>
    <property type="match status" value="1"/>
</dbReference>
<keyword evidence="3" id="KW-1185">Reference proteome</keyword>
<gene>
    <name evidence="2" type="ORF">GCM10011387_22670</name>
</gene>
<evidence type="ECO:0000313" key="3">
    <source>
        <dbReference type="Proteomes" id="UP000651668"/>
    </source>
</evidence>
<name>A0A916UDU0_9SPHI</name>
<dbReference type="AlphaFoldDB" id="A0A916UDU0"/>
<evidence type="ECO:0000313" key="2">
    <source>
        <dbReference type="EMBL" id="GGC68706.1"/>
    </source>
</evidence>
<dbReference type="Gene3D" id="2.60.120.200">
    <property type="match status" value="1"/>
</dbReference>
<dbReference type="NCBIfam" id="TIGR04183">
    <property type="entry name" value="Por_Secre_tail"/>
    <property type="match status" value="1"/>
</dbReference>
<reference evidence="2" key="1">
    <citation type="journal article" date="2014" name="Int. J. Syst. Evol. Microbiol.">
        <title>Complete genome sequence of Corynebacterium casei LMG S-19264T (=DSM 44701T), isolated from a smear-ripened cheese.</title>
        <authorList>
            <consortium name="US DOE Joint Genome Institute (JGI-PGF)"/>
            <person name="Walter F."/>
            <person name="Albersmeier A."/>
            <person name="Kalinowski J."/>
            <person name="Ruckert C."/>
        </authorList>
    </citation>
    <scope>NUCLEOTIDE SEQUENCE</scope>
    <source>
        <strain evidence="2">CGMCC 1.15343</strain>
    </source>
</reference>
<dbReference type="EMBL" id="BMIL01000007">
    <property type="protein sequence ID" value="GGC68706.1"/>
    <property type="molecule type" value="Genomic_DNA"/>
</dbReference>
<feature type="domain" description="Secretion system C-terminal sorting" evidence="1">
    <location>
        <begin position="1001"/>
        <end position="1073"/>
    </location>
</feature>
<organism evidence="2 3">
    <name type="scientific">Pedobacter quisquiliarum</name>
    <dbReference type="NCBI Taxonomy" id="1834438"/>
    <lineage>
        <taxon>Bacteria</taxon>
        <taxon>Pseudomonadati</taxon>
        <taxon>Bacteroidota</taxon>
        <taxon>Sphingobacteriia</taxon>
        <taxon>Sphingobacteriales</taxon>
        <taxon>Sphingobacteriaceae</taxon>
        <taxon>Pedobacter</taxon>
    </lineage>
</organism>
<dbReference type="InterPro" id="IPR013320">
    <property type="entry name" value="ConA-like_dom_sf"/>
</dbReference>
<dbReference type="GO" id="GO:0005975">
    <property type="term" value="P:carbohydrate metabolic process"/>
    <property type="evidence" value="ECO:0007669"/>
    <property type="project" value="UniProtKB-ARBA"/>
</dbReference>
<dbReference type="Pfam" id="PF18962">
    <property type="entry name" value="Por_Secre_tail"/>
    <property type="match status" value="1"/>
</dbReference>
<evidence type="ECO:0000259" key="1">
    <source>
        <dbReference type="Pfam" id="PF18962"/>
    </source>
</evidence>
<dbReference type="Proteomes" id="UP000651668">
    <property type="component" value="Unassembled WGS sequence"/>
</dbReference>
<comment type="caution">
    <text evidence="2">The sequence shown here is derived from an EMBL/GenBank/DDBJ whole genome shotgun (WGS) entry which is preliminary data.</text>
</comment>
<reference evidence="2" key="2">
    <citation type="submission" date="2020-09" db="EMBL/GenBank/DDBJ databases">
        <authorList>
            <person name="Sun Q."/>
            <person name="Zhou Y."/>
        </authorList>
    </citation>
    <scope>NUCLEOTIDE SEQUENCE</scope>
    <source>
        <strain evidence="2">CGMCC 1.15343</strain>
    </source>
</reference>